<evidence type="ECO:0000259" key="10">
    <source>
        <dbReference type="PROSITE" id="PS50157"/>
    </source>
</evidence>
<dbReference type="Proteomes" id="UP000612746">
    <property type="component" value="Unassembled WGS sequence"/>
</dbReference>
<keyword evidence="8" id="KW-0539">Nucleus</keyword>
<dbReference type="InterPro" id="IPR036236">
    <property type="entry name" value="Znf_C2H2_sf"/>
</dbReference>
<dbReference type="PANTHER" id="PTHR46179:SF13">
    <property type="entry name" value="C2H2-TYPE DOMAIN-CONTAINING PROTEIN"/>
    <property type="match status" value="1"/>
</dbReference>
<dbReference type="GO" id="GO:0006357">
    <property type="term" value="P:regulation of transcription by RNA polymerase II"/>
    <property type="evidence" value="ECO:0007669"/>
    <property type="project" value="TreeGrafter"/>
</dbReference>
<dbReference type="AlphaFoldDB" id="A0A8H7PSF3"/>
<sequence length="164" mass="18527">MSWTNQQFSNALYINDMNAAEASGSLPHVVEKNSEGRYPCSHEGCGKTFVTRAILNRHEAVHSDEALFDRGEELYTTKFKTMVDLTAHIDEVISNDLKYTCTLDGCNKQYNTRKLVNRHFKRAHSDNDKYACPSNECYAVLASKDSLRQHIKNVHSQSGHTGSI</sequence>
<dbReference type="PROSITE" id="PS00028">
    <property type="entry name" value="ZINC_FINGER_C2H2_1"/>
    <property type="match status" value="3"/>
</dbReference>
<gene>
    <name evidence="11" type="ORF">INT44_006278</name>
</gene>
<evidence type="ECO:0000256" key="3">
    <source>
        <dbReference type="ARBA" id="ARBA00022737"/>
    </source>
</evidence>
<name>A0A8H7PSF3_9FUNG</name>
<keyword evidence="7" id="KW-0804">Transcription</keyword>
<dbReference type="PANTHER" id="PTHR46179">
    <property type="entry name" value="ZINC FINGER PROTEIN"/>
    <property type="match status" value="1"/>
</dbReference>
<accession>A0A8H7PSF3</accession>
<dbReference type="InterPro" id="IPR013087">
    <property type="entry name" value="Znf_C2H2_type"/>
</dbReference>
<evidence type="ECO:0000256" key="6">
    <source>
        <dbReference type="ARBA" id="ARBA00023015"/>
    </source>
</evidence>
<evidence type="ECO:0000256" key="5">
    <source>
        <dbReference type="ARBA" id="ARBA00022833"/>
    </source>
</evidence>
<evidence type="ECO:0000256" key="9">
    <source>
        <dbReference type="PROSITE-ProRule" id="PRU00042"/>
    </source>
</evidence>
<keyword evidence="6" id="KW-0805">Transcription regulation</keyword>
<dbReference type="GO" id="GO:0005634">
    <property type="term" value="C:nucleus"/>
    <property type="evidence" value="ECO:0007669"/>
    <property type="project" value="UniProtKB-SubCell"/>
</dbReference>
<feature type="domain" description="C2H2-type" evidence="10">
    <location>
        <begin position="38"/>
        <end position="67"/>
    </location>
</feature>
<evidence type="ECO:0000256" key="4">
    <source>
        <dbReference type="ARBA" id="ARBA00022771"/>
    </source>
</evidence>
<dbReference type="PROSITE" id="PS50157">
    <property type="entry name" value="ZINC_FINGER_C2H2_2"/>
    <property type="match status" value="3"/>
</dbReference>
<reference evidence="11" key="1">
    <citation type="submission" date="2020-12" db="EMBL/GenBank/DDBJ databases">
        <title>Metabolic potential, ecology and presence of endohyphal bacteria is reflected in genomic diversity of Mucoromycotina.</title>
        <authorList>
            <person name="Muszewska A."/>
            <person name="Okrasinska A."/>
            <person name="Steczkiewicz K."/>
            <person name="Drgas O."/>
            <person name="Orlowska M."/>
            <person name="Perlinska-Lenart U."/>
            <person name="Aleksandrzak-Piekarczyk T."/>
            <person name="Szatraj K."/>
            <person name="Zielenkiewicz U."/>
            <person name="Pilsyk S."/>
            <person name="Malc E."/>
            <person name="Mieczkowski P."/>
            <person name="Kruszewska J.S."/>
            <person name="Biernat P."/>
            <person name="Pawlowska J."/>
        </authorList>
    </citation>
    <scope>NUCLEOTIDE SEQUENCE</scope>
    <source>
        <strain evidence="11">WA0000051536</strain>
    </source>
</reference>
<dbReference type="SMART" id="SM00355">
    <property type="entry name" value="ZnF_C2H2"/>
    <property type="match status" value="3"/>
</dbReference>
<protein>
    <recommendedName>
        <fullName evidence="10">C2H2-type domain-containing protein</fullName>
    </recommendedName>
</protein>
<dbReference type="FunFam" id="3.30.160.60:FF:001102">
    <property type="entry name" value="Transcription factor IIIA"/>
    <property type="match status" value="1"/>
</dbReference>
<organism evidence="11 12">
    <name type="scientific">Umbelopsis vinacea</name>
    <dbReference type="NCBI Taxonomy" id="44442"/>
    <lineage>
        <taxon>Eukaryota</taxon>
        <taxon>Fungi</taxon>
        <taxon>Fungi incertae sedis</taxon>
        <taxon>Mucoromycota</taxon>
        <taxon>Mucoromycotina</taxon>
        <taxon>Umbelopsidomycetes</taxon>
        <taxon>Umbelopsidales</taxon>
        <taxon>Umbelopsidaceae</taxon>
        <taxon>Umbelopsis</taxon>
    </lineage>
</organism>
<keyword evidence="12" id="KW-1185">Reference proteome</keyword>
<dbReference type="Pfam" id="PF00096">
    <property type="entry name" value="zf-C2H2"/>
    <property type="match status" value="1"/>
</dbReference>
<keyword evidence="3" id="KW-0677">Repeat</keyword>
<feature type="domain" description="C2H2-type" evidence="10">
    <location>
        <begin position="99"/>
        <end position="129"/>
    </location>
</feature>
<dbReference type="SUPFAM" id="SSF57667">
    <property type="entry name" value="beta-beta-alpha zinc fingers"/>
    <property type="match status" value="2"/>
</dbReference>
<evidence type="ECO:0000256" key="2">
    <source>
        <dbReference type="ARBA" id="ARBA00022723"/>
    </source>
</evidence>
<dbReference type="OrthoDB" id="4748970at2759"/>
<comment type="subcellular location">
    <subcellularLocation>
        <location evidence="1">Nucleus</location>
    </subcellularLocation>
</comment>
<keyword evidence="2" id="KW-0479">Metal-binding</keyword>
<dbReference type="InterPro" id="IPR051061">
    <property type="entry name" value="Zinc_finger_trans_reg"/>
</dbReference>
<feature type="domain" description="C2H2-type" evidence="10">
    <location>
        <begin position="130"/>
        <end position="160"/>
    </location>
</feature>
<keyword evidence="4 9" id="KW-0863">Zinc-finger</keyword>
<evidence type="ECO:0000256" key="7">
    <source>
        <dbReference type="ARBA" id="ARBA00023163"/>
    </source>
</evidence>
<keyword evidence="5" id="KW-0862">Zinc</keyword>
<comment type="caution">
    <text evidence="11">The sequence shown here is derived from an EMBL/GenBank/DDBJ whole genome shotgun (WGS) entry which is preliminary data.</text>
</comment>
<evidence type="ECO:0000256" key="1">
    <source>
        <dbReference type="ARBA" id="ARBA00004123"/>
    </source>
</evidence>
<proteinExistence type="predicted"/>
<evidence type="ECO:0000256" key="8">
    <source>
        <dbReference type="ARBA" id="ARBA00023242"/>
    </source>
</evidence>
<evidence type="ECO:0000313" key="11">
    <source>
        <dbReference type="EMBL" id="KAG2179432.1"/>
    </source>
</evidence>
<dbReference type="EMBL" id="JAEPRA010000010">
    <property type="protein sequence ID" value="KAG2179432.1"/>
    <property type="molecule type" value="Genomic_DNA"/>
</dbReference>
<dbReference type="GO" id="GO:0008270">
    <property type="term" value="F:zinc ion binding"/>
    <property type="evidence" value="ECO:0007669"/>
    <property type="project" value="UniProtKB-KW"/>
</dbReference>
<evidence type="ECO:0000313" key="12">
    <source>
        <dbReference type="Proteomes" id="UP000612746"/>
    </source>
</evidence>
<dbReference type="Gene3D" id="3.30.160.60">
    <property type="entry name" value="Classic Zinc Finger"/>
    <property type="match status" value="2"/>
</dbReference>